<feature type="coiled-coil region" evidence="4">
    <location>
        <begin position="85"/>
        <end position="112"/>
    </location>
</feature>
<dbReference type="GO" id="GO:0005524">
    <property type="term" value="F:ATP binding"/>
    <property type="evidence" value="ECO:0007669"/>
    <property type="project" value="UniProtKB-KW"/>
</dbReference>
<keyword evidence="2" id="KW-0547">Nucleotide-binding</keyword>
<dbReference type="Gene3D" id="3.30.300.160">
    <property type="entry name" value="Type II secretion system, protein E, N-terminal domain"/>
    <property type="match status" value="1"/>
</dbReference>
<dbReference type="Gene3D" id="3.40.50.300">
    <property type="entry name" value="P-loop containing nucleotide triphosphate hydrolases"/>
    <property type="match status" value="1"/>
</dbReference>
<dbReference type="PANTHER" id="PTHR30258">
    <property type="entry name" value="TYPE II SECRETION SYSTEM PROTEIN GSPE-RELATED"/>
    <property type="match status" value="1"/>
</dbReference>
<dbReference type="InterPro" id="IPR037257">
    <property type="entry name" value="T2SS_E_N_sf"/>
</dbReference>
<dbReference type="PANTHER" id="PTHR30258:SF1">
    <property type="entry name" value="PROTEIN TRANSPORT PROTEIN HOFB HOMOLOG"/>
    <property type="match status" value="1"/>
</dbReference>
<dbReference type="SUPFAM" id="SSF52540">
    <property type="entry name" value="P-loop containing nucleoside triphosphate hydrolases"/>
    <property type="match status" value="1"/>
</dbReference>
<dbReference type="CDD" id="cd01129">
    <property type="entry name" value="PulE-GspE-like"/>
    <property type="match status" value="1"/>
</dbReference>
<organism evidence="6 7">
    <name type="scientific">Candidatus Azambacteria bacterium RIFCSPLOWO2_02_FULL_44_14</name>
    <dbReference type="NCBI Taxonomy" id="1797306"/>
    <lineage>
        <taxon>Bacteria</taxon>
        <taxon>Candidatus Azamiibacteriota</taxon>
    </lineage>
</organism>
<dbReference type="Pfam" id="PF00437">
    <property type="entry name" value="T2SSE"/>
    <property type="match status" value="1"/>
</dbReference>
<keyword evidence="3" id="KW-0067">ATP-binding</keyword>
<dbReference type="InterPro" id="IPR001482">
    <property type="entry name" value="T2SS/T4SS_dom"/>
</dbReference>
<feature type="domain" description="AAA+ ATPase" evidence="5">
    <location>
        <begin position="263"/>
        <end position="384"/>
    </location>
</feature>
<name>A0A1F5CAW7_9BACT</name>
<dbReference type="EMBL" id="MEYV01000014">
    <property type="protein sequence ID" value="OGD40026.1"/>
    <property type="molecule type" value="Genomic_DNA"/>
</dbReference>
<comment type="caution">
    <text evidence="6">The sequence shown here is derived from an EMBL/GenBank/DDBJ whole genome shotgun (WGS) entry which is preliminary data.</text>
</comment>
<dbReference type="InterPro" id="IPR007831">
    <property type="entry name" value="T2SS_GspE_N"/>
</dbReference>
<dbReference type="SUPFAM" id="SSF160246">
    <property type="entry name" value="EspE N-terminal domain-like"/>
    <property type="match status" value="1"/>
</dbReference>
<dbReference type="GO" id="GO:0005886">
    <property type="term" value="C:plasma membrane"/>
    <property type="evidence" value="ECO:0007669"/>
    <property type="project" value="TreeGrafter"/>
</dbReference>
<dbReference type="InterPro" id="IPR003593">
    <property type="entry name" value="AAA+_ATPase"/>
</dbReference>
<evidence type="ECO:0000313" key="7">
    <source>
        <dbReference type="Proteomes" id="UP000177197"/>
    </source>
</evidence>
<dbReference type="Proteomes" id="UP000177197">
    <property type="component" value="Unassembled WGS sequence"/>
</dbReference>
<evidence type="ECO:0000313" key="6">
    <source>
        <dbReference type="EMBL" id="OGD40026.1"/>
    </source>
</evidence>
<dbReference type="Pfam" id="PF05157">
    <property type="entry name" value="MshEN"/>
    <property type="match status" value="1"/>
</dbReference>
<evidence type="ECO:0000256" key="4">
    <source>
        <dbReference type="SAM" id="Coils"/>
    </source>
</evidence>
<dbReference type="InterPro" id="IPR027417">
    <property type="entry name" value="P-loop_NTPase"/>
</dbReference>
<gene>
    <name evidence="6" type="ORF">A3I30_00235</name>
</gene>
<reference evidence="6 7" key="1">
    <citation type="journal article" date="2016" name="Nat. Commun.">
        <title>Thousands of microbial genomes shed light on interconnected biogeochemical processes in an aquifer system.</title>
        <authorList>
            <person name="Anantharaman K."/>
            <person name="Brown C.T."/>
            <person name="Hug L.A."/>
            <person name="Sharon I."/>
            <person name="Castelle C.J."/>
            <person name="Probst A.J."/>
            <person name="Thomas B.C."/>
            <person name="Singh A."/>
            <person name="Wilkins M.J."/>
            <person name="Karaoz U."/>
            <person name="Brodie E.L."/>
            <person name="Williams K.H."/>
            <person name="Hubbard S.S."/>
            <person name="Banfield J.F."/>
        </authorList>
    </citation>
    <scope>NUCLEOTIDE SEQUENCE [LARGE SCALE GENOMIC DNA]</scope>
</reference>
<evidence type="ECO:0000256" key="1">
    <source>
        <dbReference type="ARBA" id="ARBA00006611"/>
    </source>
</evidence>
<keyword evidence="4" id="KW-0175">Coiled coil</keyword>
<evidence type="ECO:0000259" key="5">
    <source>
        <dbReference type="SMART" id="SM00382"/>
    </source>
</evidence>
<protein>
    <recommendedName>
        <fullName evidence="5">AAA+ ATPase domain-containing protein</fullName>
    </recommendedName>
</protein>
<comment type="similarity">
    <text evidence="1">Belongs to the GSP E family.</text>
</comment>
<dbReference type="SMART" id="SM00382">
    <property type="entry name" value="AAA"/>
    <property type="match status" value="1"/>
</dbReference>
<dbReference type="GO" id="GO:0016887">
    <property type="term" value="F:ATP hydrolysis activity"/>
    <property type="evidence" value="ECO:0007669"/>
    <property type="project" value="TreeGrafter"/>
</dbReference>
<evidence type="ECO:0000256" key="2">
    <source>
        <dbReference type="ARBA" id="ARBA00022741"/>
    </source>
</evidence>
<dbReference type="Gene3D" id="3.30.450.90">
    <property type="match status" value="1"/>
</dbReference>
<evidence type="ECO:0000256" key="3">
    <source>
        <dbReference type="ARBA" id="ARBA00022840"/>
    </source>
</evidence>
<dbReference type="AlphaFoldDB" id="A0A1F5CAW7"/>
<accession>A0A1F5CAW7</accession>
<sequence>MPDNNQNQTAAIPEKISPDVLILIPEDSARFYKMAPFDLLGKVLQVGMVDPTDVKAQEALNFLVSQLGLIVKILKISETDWQRAMEQYKGIKQEVSQALEELERGLTKEKLTLGEEVDAGKKETEIDAPIIRVVTTIIKNGVEFRASDIHIEPSFEKVRIRYRIDGVLATALTLPLSVHQAVISRVKILSNLRIDERRVPQDGRFRSRLGDKEVDFRVSTFPTAAGEKVALRILDTSQGVRTLPDLGVMGRNLETMKEAIHKPFGLIFITGPTGSGKSTTIYSILKILNTDGVNIVTLEDPVEYYIEWVNQSQIRPEIGYTFGSGLRQILRQDPNVIVVGEVRDNETATLSIHAALTGHIVLSTLHTNNAIGAIPRLIDMGVEPFLIPSSLNLVAAQRLVKKLCPDCRKEVAAPERAKEIITNAIASMPEGIKKDLKVKDPIKIYEPQGCPQCNDKGTRGRIAVFEILAMTSELSQIIASGVSEDKLVAEAKRQNMITMFQDGILKVLDGIIGLEELIHVVSVEDVEAKIKK</sequence>
<proteinExistence type="inferred from homology"/>